<evidence type="ECO:0000313" key="2">
    <source>
        <dbReference type="EMBL" id="CZR64026.1"/>
    </source>
</evidence>
<dbReference type="Proteomes" id="UP000184330">
    <property type="component" value="Unassembled WGS sequence"/>
</dbReference>
<gene>
    <name evidence="2" type="ORF">PAC_13923</name>
</gene>
<evidence type="ECO:0000256" key="1">
    <source>
        <dbReference type="SAM" id="MobiDB-lite"/>
    </source>
</evidence>
<dbReference type="AlphaFoldDB" id="A0A1L7XGE2"/>
<proteinExistence type="predicted"/>
<feature type="region of interest" description="Disordered" evidence="1">
    <location>
        <begin position="1"/>
        <end position="23"/>
    </location>
</feature>
<organism evidence="2 3">
    <name type="scientific">Phialocephala subalpina</name>
    <dbReference type="NCBI Taxonomy" id="576137"/>
    <lineage>
        <taxon>Eukaryota</taxon>
        <taxon>Fungi</taxon>
        <taxon>Dikarya</taxon>
        <taxon>Ascomycota</taxon>
        <taxon>Pezizomycotina</taxon>
        <taxon>Leotiomycetes</taxon>
        <taxon>Helotiales</taxon>
        <taxon>Mollisiaceae</taxon>
        <taxon>Phialocephala</taxon>
        <taxon>Phialocephala fortinii species complex</taxon>
    </lineage>
</organism>
<accession>A0A1L7XGE2</accession>
<name>A0A1L7XGE2_9HELO</name>
<dbReference type="EMBL" id="FJOG01000025">
    <property type="protein sequence ID" value="CZR64026.1"/>
    <property type="molecule type" value="Genomic_DNA"/>
</dbReference>
<protein>
    <submittedName>
        <fullName evidence="2">Uncharacterized protein</fullName>
    </submittedName>
</protein>
<keyword evidence="3" id="KW-1185">Reference proteome</keyword>
<evidence type="ECO:0000313" key="3">
    <source>
        <dbReference type="Proteomes" id="UP000184330"/>
    </source>
</evidence>
<reference evidence="2 3" key="1">
    <citation type="submission" date="2016-03" db="EMBL/GenBank/DDBJ databases">
        <authorList>
            <person name="Ploux O."/>
        </authorList>
    </citation>
    <scope>NUCLEOTIDE SEQUENCE [LARGE SCALE GENOMIC DNA]</scope>
    <source>
        <strain evidence="2 3">UAMH 11012</strain>
    </source>
</reference>
<dbReference type="OrthoDB" id="3560742at2759"/>
<sequence length="393" mass="45404">MGSFPSPNRNARPYISHTGKVSHVPQHTTAKSLEFFCPLHHHPISASAGIRVSAVKHLTFFFTTIHLSRTSVVITTSAVKNLRLLTVNIANASNTTSSDGINMDNIDVEDIIPARRITRQTYKSRHLRPIPRPDNKYRITKLLPRNSRTKNLDSRATELQCITEKPKKKEALLLTLLNRDCLFLLFDTIMNQGHTIKMTPGLQPNGLLKSLSQVSHKLRDEIKNWTYTQPNLVGTQTFGLYNPLVTSFDFAFFAVEALERNQGYGKSKVRRVYHPEAAVKHVYHLEIWQRAMNRADEPFQAISIGAWAWVDSRYRGEDWSCNKELVELGQHEQDGVRDVLILDRKKYQSKEEVEKNRDSWRPRLGWEEGEQAFAWTEDWDGFFDHRRVVERED</sequence>